<accession>A0A255DW89</accession>
<dbReference type="Proteomes" id="UP000216063">
    <property type="component" value="Unassembled WGS sequence"/>
</dbReference>
<comment type="caution">
    <text evidence="3">The sequence shown here is derived from an EMBL/GenBank/DDBJ whole genome shotgun (WGS) entry which is preliminary data.</text>
</comment>
<evidence type="ECO:0000313" key="4">
    <source>
        <dbReference type="Proteomes" id="UP000216063"/>
    </source>
</evidence>
<sequence length="135" mass="12804">MFAIGIPSAVAVAAAMGTGVAEAGSPTVVGQTYSAAQTALSSAGYAVVVSTTVGDQLSWPNCIVTHQQDRTKPPEANSSASPVNQTLLSLNCEAAVASATSPGNSLGSPEGRAAAAAAASSSAAAAASASAAPAT</sequence>
<gene>
    <name evidence="3" type="ORF">CG716_00070</name>
</gene>
<reference evidence="3 4" key="1">
    <citation type="submission" date="2017-07" db="EMBL/GenBank/DDBJ databases">
        <title>The new phylogeny of genus Mycobacterium.</title>
        <authorList>
            <person name="Tortoli E."/>
            <person name="Trovato A."/>
            <person name="Cirillo D.M."/>
        </authorList>
    </citation>
    <scope>NUCLEOTIDE SEQUENCE [LARGE SCALE GENOMIC DNA]</scope>
    <source>
        <strain evidence="3 4">ATCC 33027</strain>
    </source>
</reference>
<keyword evidence="4" id="KW-1185">Reference proteome</keyword>
<feature type="signal peptide" evidence="2">
    <location>
        <begin position="1"/>
        <end position="23"/>
    </location>
</feature>
<protein>
    <recommendedName>
        <fullName evidence="5">PASTA domain-containing protein</fullName>
    </recommendedName>
</protein>
<feature type="chain" id="PRO_5012965362" description="PASTA domain-containing protein" evidence="2">
    <location>
        <begin position="24"/>
        <end position="135"/>
    </location>
</feature>
<proteinExistence type="predicted"/>
<evidence type="ECO:0000256" key="2">
    <source>
        <dbReference type="SAM" id="SignalP"/>
    </source>
</evidence>
<dbReference type="OrthoDB" id="4629911at2"/>
<feature type="region of interest" description="Disordered" evidence="1">
    <location>
        <begin position="99"/>
        <end position="119"/>
    </location>
</feature>
<evidence type="ECO:0000313" key="3">
    <source>
        <dbReference type="EMBL" id="OYN83001.1"/>
    </source>
</evidence>
<dbReference type="EMBL" id="NOZR01000001">
    <property type="protein sequence ID" value="OYN83001.1"/>
    <property type="molecule type" value="Genomic_DNA"/>
</dbReference>
<name>A0A255DW89_9MYCO</name>
<evidence type="ECO:0008006" key="5">
    <source>
        <dbReference type="Google" id="ProtNLM"/>
    </source>
</evidence>
<organism evidence="3 4">
    <name type="scientific">Mycolicibacterium sphagni</name>
    <dbReference type="NCBI Taxonomy" id="1786"/>
    <lineage>
        <taxon>Bacteria</taxon>
        <taxon>Bacillati</taxon>
        <taxon>Actinomycetota</taxon>
        <taxon>Actinomycetes</taxon>
        <taxon>Mycobacteriales</taxon>
        <taxon>Mycobacteriaceae</taxon>
        <taxon>Mycolicibacterium</taxon>
    </lineage>
</organism>
<dbReference type="AlphaFoldDB" id="A0A255DW89"/>
<evidence type="ECO:0000256" key="1">
    <source>
        <dbReference type="SAM" id="MobiDB-lite"/>
    </source>
</evidence>
<keyword evidence="2" id="KW-0732">Signal</keyword>